<feature type="domain" description="EamA" evidence="3">
    <location>
        <begin position="5"/>
        <end position="140"/>
    </location>
</feature>
<evidence type="ECO:0000313" key="7">
    <source>
        <dbReference type="Proteomes" id="UP000190959"/>
    </source>
</evidence>
<dbReference type="EMBL" id="CP010086">
    <property type="protein sequence ID" value="AJH01020.1"/>
    <property type="molecule type" value="Genomic_DNA"/>
</dbReference>
<feature type="transmembrane region" description="Helical" evidence="2">
    <location>
        <begin position="99"/>
        <end position="117"/>
    </location>
</feature>
<proteinExistence type="inferred from homology"/>
<dbReference type="Proteomes" id="UP000031866">
    <property type="component" value="Chromosome"/>
</dbReference>
<dbReference type="OrthoDB" id="2294582at2"/>
<keyword evidence="2" id="KW-0812">Transmembrane</keyword>
<dbReference type="RefSeq" id="WP_041899076.1">
    <property type="nucleotide sequence ID" value="NZ_BKAK01000004.1"/>
</dbReference>
<dbReference type="AlphaFoldDB" id="A0A0B5QFC2"/>
<reference evidence="6" key="1">
    <citation type="submission" date="2014-12" db="EMBL/GenBank/DDBJ databases">
        <title>Genome sequence of Clostridium beijerinckii strain 59B.</title>
        <authorList>
            <person name="Little G.T."/>
            <person name="Minton N.P."/>
        </authorList>
    </citation>
    <scope>NUCLEOTIDE SEQUENCE [LARGE SCALE GENOMIC DNA]</scope>
    <source>
        <strain evidence="6">59B</strain>
    </source>
</reference>
<sequence length="142" mass="15914">MFMYAFSIIIVVVSNMIYHICSKSVPEKANPFSSLFITYLTGVIVAAIAFRFYKSDKGFFESFDDLNWASILLGFAIVGLEFGYIMVYRSGWDISIGSLVSNILLALILIPVGIIFYKEGFNINKLLGIILCIIGLIFINKK</sequence>
<reference evidence="4" key="2">
    <citation type="submission" date="2016-02" db="EMBL/GenBank/DDBJ databases">
        <title>Genome sequence of Clostridium beijerinckii strain 59B.</title>
        <authorList>
            <person name="Little G.T."/>
            <person name="Minton N.P."/>
        </authorList>
    </citation>
    <scope>NUCLEOTIDE SEQUENCE</scope>
    <source>
        <strain evidence="4">NCIMB 14988</strain>
    </source>
</reference>
<evidence type="ECO:0000256" key="2">
    <source>
        <dbReference type="SAM" id="Phobius"/>
    </source>
</evidence>
<evidence type="ECO:0000313" key="6">
    <source>
        <dbReference type="Proteomes" id="UP000031866"/>
    </source>
</evidence>
<dbReference type="GeneID" id="66346861"/>
<keyword evidence="2" id="KW-1133">Transmembrane helix</keyword>
<reference evidence="5 7" key="3">
    <citation type="submission" date="2017-02" db="EMBL/GenBank/DDBJ databases">
        <title>Genome sequence of Clostridium beijerinckii Br21.</title>
        <authorList>
            <person name="Fonseca B.C."/>
            <person name="Guazzaroni M.E."/>
            <person name="Riano-Pachon D.M."/>
            <person name="Reginatto V."/>
        </authorList>
    </citation>
    <scope>NUCLEOTIDE SEQUENCE [LARGE SCALE GENOMIC DNA]</scope>
    <source>
        <strain evidence="5 7">Br21</strain>
    </source>
</reference>
<keyword evidence="2" id="KW-0472">Membrane</keyword>
<evidence type="ECO:0000313" key="5">
    <source>
        <dbReference type="EMBL" id="OOP75465.1"/>
    </source>
</evidence>
<accession>A0A0B5QFC2</accession>
<evidence type="ECO:0000259" key="3">
    <source>
        <dbReference type="Pfam" id="PF00892"/>
    </source>
</evidence>
<protein>
    <recommendedName>
        <fullName evidence="3">EamA domain-containing protein</fullName>
    </recommendedName>
</protein>
<feature type="transmembrane region" description="Helical" evidence="2">
    <location>
        <begin position="6"/>
        <end position="22"/>
    </location>
</feature>
<name>A0A0B5QFC2_CLOBE</name>
<feature type="transmembrane region" description="Helical" evidence="2">
    <location>
        <begin position="34"/>
        <end position="53"/>
    </location>
</feature>
<dbReference type="Proteomes" id="UP000190959">
    <property type="component" value="Unassembled WGS sequence"/>
</dbReference>
<evidence type="ECO:0000313" key="4">
    <source>
        <dbReference type="EMBL" id="AJH01020.1"/>
    </source>
</evidence>
<dbReference type="KEGG" id="cbei:LF65_04483"/>
<dbReference type="GO" id="GO:0016020">
    <property type="term" value="C:membrane"/>
    <property type="evidence" value="ECO:0007669"/>
    <property type="project" value="InterPro"/>
</dbReference>
<comment type="similarity">
    <text evidence="1">Belongs to the EamA transporter family.</text>
</comment>
<feature type="transmembrane region" description="Helical" evidence="2">
    <location>
        <begin position="68"/>
        <end position="87"/>
    </location>
</feature>
<evidence type="ECO:0000256" key="1">
    <source>
        <dbReference type="ARBA" id="ARBA00007362"/>
    </source>
</evidence>
<dbReference type="Pfam" id="PF00892">
    <property type="entry name" value="EamA"/>
    <property type="match status" value="1"/>
</dbReference>
<dbReference type="Gene3D" id="1.10.3730.20">
    <property type="match status" value="1"/>
</dbReference>
<organism evidence="4 6">
    <name type="scientific">Clostridium beijerinckii</name>
    <name type="common">Clostridium MP</name>
    <dbReference type="NCBI Taxonomy" id="1520"/>
    <lineage>
        <taxon>Bacteria</taxon>
        <taxon>Bacillati</taxon>
        <taxon>Bacillota</taxon>
        <taxon>Clostridia</taxon>
        <taxon>Eubacteriales</taxon>
        <taxon>Clostridiaceae</taxon>
        <taxon>Clostridium</taxon>
    </lineage>
</organism>
<dbReference type="EMBL" id="MWMH01000001">
    <property type="protein sequence ID" value="OOP75465.1"/>
    <property type="molecule type" value="Genomic_DNA"/>
</dbReference>
<feature type="transmembrane region" description="Helical" evidence="2">
    <location>
        <begin position="123"/>
        <end position="139"/>
    </location>
</feature>
<gene>
    <name evidence="5" type="ORF">CBEIBR21_04650</name>
    <name evidence="4" type="ORF">LF65_04483</name>
</gene>
<dbReference type="InterPro" id="IPR000620">
    <property type="entry name" value="EamA_dom"/>
</dbReference>
<dbReference type="STRING" id="1520.LF65_04483"/>